<comment type="subcellular location">
    <subcellularLocation>
        <location evidence="1 7">Nucleus</location>
    </subcellularLocation>
</comment>
<feature type="region of interest" description="Disordered" evidence="8">
    <location>
        <begin position="1"/>
        <end position="24"/>
    </location>
</feature>
<evidence type="ECO:0000256" key="8">
    <source>
        <dbReference type="SAM" id="MobiDB-lite"/>
    </source>
</evidence>
<protein>
    <recommendedName>
        <fullName evidence="7">Pre-mRNA-splicing factor SLU7</fullName>
    </recommendedName>
</protein>
<name>A0A2J8ELD6_VERDA</name>
<dbReference type="Pfam" id="PF11708">
    <property type="entry name" value="Slu7"/>
    <property type="match status" value="1"/>
</dbReference>
<evidence type="ECO:0000256" key="5">
    <source>
        <dbReference type="ARBA" id="ARBA00023187"/>
    </source>
</evidence>
<comment type="caution">
    <text evidence="9">The sequence shown here is derived from an EMBL/GenBank/DDBJ whole genome shotgun (WGS) entry which is preliminary data.</text>
</comment>
<dbReference type="EMBL" id="MPSH01000039">
    <property type="protein sequence ID" value="PNH27924.1"/>
    <property type="molecule type" value="Genomic_DNA"/>
</dbReference>
<feature type="region of interest" description="Disordered" evidence="8">
    <location>
        <begin position="154"/>
        <end position="190"/>
    </location>
</feature>
<dbReference type="InterPro" id="IPR039974">
    <property type="entry name" value="Splicing_factor_SLU7"/>
</dbReference>
<dbReference type="InterPro" id="IPR021715">
    <property type="entry name" value="Slu7_dom"/>
</dbReference>
<comment type="similarity">
    <text evidence="2 7">Belongs to the SLU7 family.</text>
</comment>
<feature type="compositionally biased region" description="Basic and acidic residues" evidence="8">
    <location>
        <begin position="171"/>
        <end position="183"/>
    </location>
</feature>
<evidence type="ECO:0000256" key="2">
    <source>
        <dbReference type="ARBA" id="ARBA00007203"/>
    </source>
</evidence>
<dbReference type="GO" id="GO:0005681">
    <property type="term" value="C:spliceosomal complex"/>
    <property type="evidence" value="ECO:0007669"/>
    <property type="project" value="UniProtKB-UniRule"/>
</dbReference>
<sequence>MPPPPPRRPDSKTGSGAGAASKEENIYIPSFISKRPFYAGEEGDEQNDYLEHQRLQKKNEQSQWYDRGRKAGPAATKYRKGACENCGAMTHKAKDCLSRPRAKGAKWTGRDIQADEVIQDVKLGWDAKRDRWNGYDSKEYRSVVEDFNQMEELRKKALPARDDEEDEGANDGDKYAEENDMSKHQSTATRQLRLREDTAKYLLNLDLDSAKYDPKTRALIDGGATNDKAADMFAEEGFMRASGDAGEFEKAQNYAWEAQEKTGDTSQHLQANPTAGQFYRKKQLEEAEKKRIEKEKKLLEMYGDDSQYKMPDEVKNMVTESERYVEYDESGLIKGAPKAVAKSKYPEDVLMHNHTSVWGSWWSDFQWGYACCHSFVKNSYCTGEEGKAALDASERQRTGQALLEAVSSTKPAESPLETKPQSEGAAKKRTAEEMMGGVSEAEMEEYRKKRTAANDPMAKFLGKDELVQ</sequence>
<dbReference type="PANTHER" id="PTHR12942">
    <property type="entry name" value="STEP II SPLICING FACTOR SLU7"/>
    <property type="match status" value="1"/>
</dbReference>
<keyword evidence="6 7" id="KW-0539">Nucleus</keyword>
<dbReference type="AlphaFoldDB" id="A0A2J8ELD6"/>
<comment type="function">
    <text evidence="7">Involved in pre-mRNA splicing.</text>
</comment>
<feature type="region of interest" description="Disordered" evidence="8">
    <location>
        <begin position="56"/>
        <end position="77"/>
    </location>
</feature>
<evidence type="ECO:0000256" key="6">
    <source>
        <dbReference type="ARBA" id="ARBA00023242"/>
    </source>
</evidence>
<comment type="subunit">
    <text evidence="7">Associated with the spliceosome.</text>
</comment>
<evidence type="ECO:0000256" key="3">
    <source>
        <dbReference type="ARBA" id="ARBA00022664"/>
    </source>
</evidence>
<dbReference type="GO" id="GO:0030628">
    <property type="term" value="F:pre-mRNA 3'-splice site binding"/>
    <property type="evidence" value="ECO:0007669"/>
    <property type="project" value="UniProtKB-UniRule"/>
</dbReference>
<dbReference type="PANTHER" id="PTHR12942:SF2">
    <property type="entry name" value="PRE-MRNA-SPLICING FACTOR SLU7"/>
    <property type="match status" value="1"/>
</dbReference>
<evidence type="ECO:0000256" key="4">
    <source>
        <dbReference type="ARBA" id="ARBA00022728"/>
    </source>
</evidence>
<dbReference type="Proteomes" id="UP000236305">
    <property type="component" value="Unassembled WGS sequence"/>
</dbReference>
<organism evidence="9 10">
    <name type="scientific">Verticillium dahliae</name>
    <name type="common">Verticillium wilt</name>
    <dbReference type="NCBI Taxonomy" id="27337"/>
    <lineage>
        <taxon>Eukaryota</taxon>
        <taxon>Fungi</taxon>
        <taxon>Dikarya</taxon>
        <taxon>Ascomycota</taxon>
        <taxon>Pezizomycotina</taxon>
        <taxon>Sordariomycetes</taxon>
        <taxon>Hypocreomycetidae</taxon>
        <taxon>Glomerellales</taxon>
        <taxon>Plectosphaerellaceae</taxon>
        <taxon>Verticillium</taxon>
    </lineage>
</organism>
<evidence type="ECO:0000256" key="1">
    <source>
        <dbReference type="ARBA" id="ARBA00004123"/>
    </source>
</evidence>
<keyword evidence="5 7" id="KW-0508">mRNA splicing</keyword>
<keyword evidence="3 7" id="KW-0507">mRNA processing</keyword>
<keyword evidence="4 7" id="KW-0747">Spliceosome</keyword>
<dbReference type="OrthoDB" id="249612at2759"/>
<accession>A0A2J8ELD6</accession>
<reference evidence="9 10" key="1">
    <citation type="submission" date="2017-12" db="EMBL/GenBank/DDBJ databases">
        <title>Comparative genomics yields insights into virulence evolution of Verticillium dahliae.</title>
        <authorList>
            <person name="Fan R."/>
            <person name="Armitage A.D."/>
            <person name="Cascant-Lopez E."/>
            <person name="Sobczyk M."/>
            <person name="Cockerton H.M."/>
            <person name="Harrison R.J."/>
        </authorList>
    </citation>
    <scope>NUCLEOTIDE SEQUENCE [LARGE SCALE GENOMIC DNA]</scope>
    <source>
        <strain evidence="9 10">12008</strain>
    </source>
</reference>
<proteinExistence type="inferred from homology"/>
<dbReference type="OMA" id="KYAWESQ"/>
<evidence type="ECO:0000313" key="9">
    <source>
        <dbReference type="EMBL" id="PNH27924.1"/>
    </source>
</evidence>
<feature type="region of interest" description="Disordered" evidence="8">
    <location>
        <begin position="405"/>
        <end position="450"/>
    </location>
</feature>
<dbReference type="GO" id="GO:0000398">
    <property type="term" value="P:mRNA splicing, via spliceosome"/>
    <property type="evidence" value="ECO:0007669"/>
    <property type="project" value="UniProtKB-UniRule"/>
</dbReference>
<evidence type="ECO:0000256" key="7">
    <source>
        <dbReference type="RuleBase" id="RU367071"/>
    </source>
</evidence>
<dbReference type="SMR" id="A0A2J8ELD6"/>
<evidence type="ECO:0000313" key="10">
    <source>
        <dbReference type="Proteomes" id="UP000236305"/>
    </source>
</evidence>
<gene>
    <name evidence="9" type="ORF">BJF96_g8703</name>
</gene>